<keyword evidence="2" id="KW-1185">Reference proteome</keyword>
<feature type="non-terminal residue" evidence="1">
    <location>
        <position position="1"/>
    </location>
</feature>
<reference evidence="1" key="1">
    <citation type="submission" date="2023-10" db="EMBL/GenBank/DDBJ databases">
        <title>Genome assembly of Pristionchus species.</title>
        <authorList>
            <person name="Yoshida K."/>
            <person name="Sommer R.J."/>
        </authorList>
    </citation>
    <scope>NUCLEOTIDE SEQUENCE</scope>
    <source>
        <strain evidence="1">RS0144</strain>
    </source>
</reference>
<dbReference type="Proteomes" id="UP001432027">
    <property type="component" value="Unassembled WGS sequence"/>
</dbReference>
<gene>
    <name evidence="1" type="ORF">PENTCL1PPCAC_24105</name>
</gene>
<accession>A0AAV5U4X1</accession>
<dbReference type="AlphaFoldDB" id="A0AAV5U4X1"/>
<evidence type="ECO:0000313" key="1">
    <source>
        <dbReference type="EMBL" id="GMT01931.1"/>
    </source>
</evidence>
<sequence>HQRQIAGALIDRAANLLSRFEFKSCIFHSVIVDDHFLAWFKLITSAHSFTSFELINSEFEDTQDNEGRTNPFFSHQS</sequence>
<dbReference type="EMBL" id="BTSX01000005">
    <property type="protein sequence ID" value="GMT01931.1"/>
    <property type="molecule type" value="Genomic_DNA"/>
</dbReference>
<feature type="non-terminal residue" evidence="1">
    <location>
        <position position="77"/>
    </location>
</feature>
<proteinExistence type="predicted"/>
<protein>
    <submittedName>
        <fullName evidence="1">Uncharacterized protein</fullName>
    </submittedName>
</protein>
<evidence type="ECO:0000313" key="2">
    <source>
        <dbReference type="Proteomes" id="UP001432027"/>
    </source>
</evidence>
<name>A0AAV5U4X1_9BILA</name>
<comment type="caution">
    <text evidence="1">The sequence shown here is derived from an EMBL/GenBank/DDBJ whole genome shotgun (WGS) entry which is preliminary data.</text>
</comment>
<organism evidence="1 2">
    <name type="scientific">Pristionchus entomophagus</name>
    <dbReference type="NCBI Taxonomy" id="358040"/>
    <lineage>
        <taxon>Eukaryota</taxon>
        <taxon>Metazoa</taxon>
        <taxon>Ecdysozoa</taxon>
        <taxon>Nematoda</taxon>
        <taxon>Chromadorea</taxon>
        <taxon>Rhabditida</taxon>
        <taxon>Rhabditina</taxon>
        <taxon>Diplogasteromorpha</taxon>
        <taxon>Diplogasteroidea</taxon>
        <taxon>Neodiplogasteridae</taxon>
        <taxon>Pristionchus</taxon>
    </lineage>
</organism>